<sequence>MIEKTPPSLDVRDGESPFSARRLTGAGRPPVPKRKRRLDRGDSLFPKALLDPVPHYNTRTSLKPEEAQQFHSHLLTAARIDTQIDRTIGWL</sequence>
<evidence type="ECO:0000313" key="3">
    <source>
        <dbReference type="Proteomes" id="UP000777784"/>
    </source>
</evidence>
<evidence type="ECO:0000313" key="2">
    <source>
        <dbReference type="EMBL" id="MBU2693241.1"/>
    </source>
</evidence>
<gene>
    <name evidence="2" type="ORF">KJ970_20175</name>
</gene>
<evidence type="ECO:0000256" key="1">
    <source>
        <dbReference type="SAM" id="MobiDB-lite"/>
    </source>
</evidence>
<proteinExistence type="predicted"/>
<organism evidence="2 3">
    <name type="scientific">Eiseniibacteriota bacterium</name>
    <dbReference type="NCBI Taxonomy" id="2212470"/>
    <lineage>
        <taxon>Bacteria</taxon>
        <taxon>Candidatus Eiseniibacteriota</taxon>
    </lineage>
</organism>
<reference evidence="2" key="1">
    <citation type="submission" date="2021-05" db="EMBL/GenBank/DDBJ databases">
        <title>Energy efficiency and biological interactions define the core microbiome of deep oligotrophic groundwater.</title>
        <authorList>
            <person name="Mehrshad M."/>
            <person name="Lopez-Fernandez M."/>
            <person name="Bell E."/>
            <person name="Bernier-Latmani R."/>
            <person name="Bertilsson S."/>
            <person name="Dopson M."/>
        </authorList>
    </citation>
    <scope>NUCLEOTIDE SEQUENCE</scope>
    <source>
        <strain evidence="2">Modern_marine.mb.64</strain>
    </source>
</reference>
<comment type="caution">
    <text evidence="2">The sequence shown here is derived from an EMBL/GenBank/DDBJ whole genome shotgun (WGS) entry which is preliminary data.</text>
</comment>
<feature type="region of interest" description="Disordered" evidence="1">
    <location>
        <begin position="1"/>
        <end position="42"/>
    </location>
</feature>
<dbReference type="EMBL" id="JAHJDP010000118">
    <property type="protein sequence ID" value="MBU2693241.1"/>
    <property type="molecule type" value="Genomic_DNA"/>
</dbReference>
<protein>
    <submittedName>
        <fullName evidence="2">Uncharacterized protein</fullName>
    </submittedName>
</protein>
<name>A0A948S0B7_UNCEI</name>
<dbReference type="Proteomes" id="UP000777784">
    <property type="component" value="Unassembled WGS sequence"/>
</dbReference>
<dbReference type="AlphaFoldDB" id="A0A948S0B7"/>
<feature type="non-terminal residue" evidence="2">
    <location>
        <position position="91"/>
    </location>
</feature>
<accession>A0A948S0B7</accession>